<evidence type="ECO:0000313" key="2">
    <source>
        <dbReference type="EMBL" id="XAT64506.1"/>
    </source>
</evidence>
<name>A0ABZ3H5J0_GEOAI</name>
<dbReference type="EMBL" id="CP087714">
    <property type="protein sequence ID" value="XAT64506.1"/>
    <property type="molecule type" value="Genomic_DNA"/>
</dbReference>
<reference evidence="2 3" key="1">
    <citation type="submission" date="2021-11" db="EMBL/GenBank/DDBJ databases">
        <title>Whole genome of Geoglobus acetivorans.</title>
        <authorList>
            <person name="Liu D."/>
        </authorList>
    </citation>
    <scope>NUCLEOTIDE SEQUENCE [LARGE SCALE GENOMIC DNA]</scope>
    <source>
        <strain evidence="2 3">SBH6</strain>
    </source>
</reference>
<feature type="transmembrane region" description="Helical" evidence="1">
    <location>
        <begin position="6"/>
        <end position="26"/>
    </location>
</feature>
<protein>
    <submittedName>
        <fullName evidence="2">Polysaccharide biosynthesis C-terminal domain-containing protein</fullName>
    </submittedName>
</protein>
<evidence type="ECO:0000256" key="1">
    <source>
        <dbReference type="SAM" id="Phobius"/>
    </source>
</evidence>
<feature type="transmembrane region" description="Helical" evidence="1">
    <location>
        <begin position="38"/>
        <end position="58"/>
    </location>
</feature>
<keyword evidence="1" id="KW-0472">Membrane</keyword>
<dbReference type="Proteomes" id="UP001492541">
    <property type="component" value="Chromosome"/>
</dbReference>
<proteinExistence type="predicted"/>
<keyword evidence="1" id="KW-1133">Transmembrane helix</keyword>
<dbReference type="GeneID" id="90448782"/>
<accession>A0ABZ3H5J0</accession>
<keyword evidence="3" id="KW-1185">Reference proteome</keyword>
<gene>
    <name evidence="2" type="ORF">LPQ35_03815</name>
</gene>
<keyword evidence="1" id="KW-0812">Transmembrane</keyword>
<evidence type="ECO:0000313" key="3">
    <source>
        <dbReference type="Proteomes" id="UP001492541"/>
    </source>
</evidence>
<organism evidence="2 3">
    <name type="scientific">Geoglobus acetivorans</name>
    <dbReference type="NCBI Taxonomy" id="565033"/>
    <lineage>
        <taxon>Archaea</taxon>
        <taxon>Methanobacteriati</taxon>
        <taxon>Methanobacteriota</taxon>
        <taxon>Archaeoglobi</taxon>
        <taxon>Archaeoglobales</taxon>
        <taxon>Archaeoglobaceae</taxon>
        <taxon>Geoglobus</taxon>
    </lineage>
</organism>
<feature type="transmembrane region" description="Helical" evidence="1">
    <location>
        <begin position="64"/>
        <end position="81"/>
    </location>
</feature>
<dbReference type="RefSeq" id="WP_193808076.1">
    <property type="nucleotide sequence ID" value="NZ_CP087714.1"/>
</dbReference>
<sequence>MGAAIATVVSNAVTWVAMAVASRRLLGIFFDHGDLVKPLISSAVMVILLSLTEFTSLLDAVLKVAGGAILYFIILFLLRGIGKEDVMYLRKVLAGQQK</sequence>